<dbReference type="SUPFAM" id="SSF50249">
    <property type="entry name" value="Nucleic acid-binding proteins"/>
    <property type="match status" value="1"/>
</dbReference>
<feature type="binding site" evidence="15">
    <location>
        <position position="347"/>
    </location>
    <ligand>
        <name>Mg(2+)</name>
        <dbReference type="ChEBI" id="CHEBI:18420"/>
        <note>catalytic</note>
    </ligand>
</feature>
<dbReference type="Pfam" id="PF20833">
    <property type="entry name" value="RNase_E_G_Thio"/>
    <property type="match status" value="1"/>
</dbReference>
<dbReference type="HAMAP" id="MF_00970">
    <property type="entry name" value="RNase_E"/>
    <property type="match status" value="1"/>
</dbReference>
<comment type="subcellular location">
    <subcellularLocation>
        <location evidence="15">Cytoplasm</location>
    </subcellularLocation>
    <subcellularLocation>
        <location evidence="15">Cell inner membrane</location>
        <topology evidence="15">Peripheral membrane protein</topology>
        <orientation evidence="15">Cytoplasmic side</orientation>
    </subcellularLocation>
</comment>
<keyword evidence="14 15" id="KW-0472">Membrane</keyword>
<dbReference type="PROSITE" id="PS50126">
    <property type="entry name" value="S1"/>
    <property type="match status" value="1"/>
</dbReference>
<feature type="region of interest" description="Disordered" evidence="16">
    <location>
        <begin position="506"/>
        <end position="525"/>
    </location>
</feature>
<keyword evidence="12 15" id="KW-0460">Magnesium</keyword>
<feature type="binding site" evidence="15">
    <location>
        <position position="408"/>
    </location>
    <ligand>
        <name>Zn(2+)</name>
        <dbReference type="ChEBI" id="CHEBI:29105"/>
        <note>ligand shared between dimeric partners</note>
    </ligand>
</feature>
<evidence type="ECO:0000256" key="15">
    <source>
        <dbReference type="HAMAP-Rule" id="MF_00970"/>
    </source>
</evidence>
<feature type="domain" description="S1 motif" evidence="17">
    <location>
        <begin position="39"/>
        <end position="121"/>
    </location>
</feature>
<keyword evidence="8 15" id="KW-0479">Metal-binding</keyword>
<evidence type="ECO:0000256" key="9">
    <source>
        <dbReference type="ARBA" id="ARBA00022730"/>
    </source>
</evidence>
<dbReference type="SMART" id="SM00316">
    <property type="entry name" value="S1"/>
    <property type="match status" value="1"/>
</dbReference>
<evidence type="ECO:0000256" key="12">
    <source>
        <dbReference type="ARBA" id="ARBA00022842"/>
    </source>
</evidence>
<dbReference type="Proteomes" id="UP000179334">
    <property type="component" value="Unassembled WGS sequence"/>
</dbReference>
<evidence type="ECO:0000313" key="18">
    <source>
        <dbReference type="EMBL" id="OGI41109.1"/>
    </source>
</evidence>
<evidence type="ECO:0000256" key="4">
    <source>
        <dbReference type="ARBA" id="ARBA00022519"/>
    </source>
</evidence>
<gene>
    <name evidence="15" type="primary">rne</name>
    <name evidence="18" type="ORF">A2V91_02480</name>
</gene>
<accession>A0A1F6T7S4</accession>
<keyword evidence="2 15" id="KW-1003">Cell membrane</keyword>
<evidence type="ECO:0000256" key="6">
    <source>
        <dbReference type="ARBA" id="ARBA00022694"/>
    </source>
</evidence>
<keyword evidence="11 15" id="KW-0378">Hydrolase</keyword>
<keyword evidence="3 15" id="KW-0963">Cytoplasm</keyword>
<feature type="compositionally biased region" description="Acidic residues" evidence="16">
    <location>
        <begin position="506"/>
        <end position="516"/>
    </location>
</feature>
<comment type="cofactor">
    <cofactor evidence="15">
        <name>Zn(2+)</name>
        <dbReference type="ChEBI" id="CHEBI:29105"/>
    </cofactor>
    <text evidence="15">Binds 2 Zn(2+) ions per homotetramer.</text>
</comment>
<feature type="region of interest" description="Disordered" evidence="16">
    <location>
        <begin position="566"/>
        <end position="782"/>
    </location>
</feature>
<evidence type="ECO:0000256" key="10">
    <source>
        <dbReference type="ARBA" id="ARBA00022759"/>
    </source>
</evidence>
<comment type="similarity">
    <text evidence="15">Belongs to the RNase E/G family. RNase E subfamily.</text>
</comment>
<dbReference type="GO" id="GO:0006402">
    <property type="term" value="P:mRNA catabolic process"/>
    <property type="evidence" value="ECO:0007669"/>
    <property type="project" value="UniProtKB-UniRule"/>
</dbReference>
<feature type="binding site" evidence="15">
    <location>
        <position position="405"/>
    </location>
    <ligand>
        <name>Zn(2+)</name>
        <dbReference type="ChEBI" id="CHEBI:29105"/>
        <note>ligand shared between dimeric partners</note>
    </ligand>
</feature>
<keyword evidence="6 15" id="KW-0819">tRNA processing</keyword>
<comment type="function">
    <text evidence="15">Endoribonuclease that plays a central role in RNA processing and decay. Required for the maturation of 5S and 16S rRNAs and the majority of tRNAs. Also involved in the degradation of most mRNAs.</text>
</comment>
<evidence type="ECO:0000256" key="7">
    <source>
        <dbReference type="ARBA" id="ARBA00022722"/>
    </source>
</evidence>
<dbReference type="GO" id="GO:0008995">
    <property type="term" value="F:ribonuclease E activity"/>
    <property type="evidence" value="ECO:0007669"/>
    <property type="project" value="UniProtKB-EC"/>
</dbReference>
<organism evidence="18 19">
    <name type="scientific">Candidatus Muproteobacteria bacterium RBG_16_64_10</name>
    <dbReference type="NCBI Taxonomy" id="1817757"/>
    <lineage>
        <taxon>Bacteria</taxon>
        <taxon>Pseudomonadati</taxon>
        <taxon>Pseudomonadota</taxon>
        <taxon>Candidatus Muproteobacteria</taxon>
    </lineage>
</organism>
<comment type="subunit">
    <text evidence="15">Homotetramer formed by a dimer of dimers.</text>
</comment>
<dbReference type="EMBL" id="MFSR01000002">
    <property type="protein sequence ID" value="OGI41109.1"/>
    <property type="molecule type" value="Genomic_DNA"/>
</dbReference>
<evidence type="ECO:0000256" key="8">
    <source>
        <dbReference type="ARBA" id="ARBA00022723"/>
    </source>
</evidence>
<comment type="cofactor">
    <cofactor evidence="15">
        <name>Mg(2+)</name>
        <dbReference type="ChEBI" id="CHEBI:18420"/>
    </cofactor>
    <text evidence="15">Binds 1 Mg(2+) ion per subunit.</text>
</comment>
<evidence type="ECO:0000256" key="5">
    <source>
        <dbReference type="ARBA" id="ARBA00022552"/>
    </source>
</evidence>
<comment type="similarity">
    <text evidence="1">Belongs to the RNase E/G family. RNase G subfamily.</text>
</comment>
<dbReference type="InterPro" id="IPR048583">
    <property type="entry name" value="RNase_E_G_thioredoxin-like"/>
</dbReference>
<comment type="catalytic activity">
    <reaction evidence="15">
        <text>Endonucleolytic cleavage of single-stranded RNA in A- and U-rich regions.</text>
        <dbReference type="EC" id="3.1.26.12"/>
    </reaction>
</comment>
<proteinExistence type="inferred from homology"/>
<comment type="caution">
    <text evidence="18">The sequence shown here is derived from an EMBL/GenBank/DDBJ whole genome shotgun (WGS) entry which is preliminary data.</text>
</comment>
<dbReference type="AlphaFoldDB" id="A0A1F6T7S4"/>
<dbReference type="Pfam" id="PF10150">
    <property type="entry name" value="RNase_E_G"/>
    <property type="match status" value="1"/>
</dbReference>
<feature type="region of interest" description="Required for zinc-mediated homotetramerization and catalytic activity" evidence="15">
    <location>
        <begin position="405"/>
        <end position="408"/>
    </location>
</feature>
<dbReference type="GO" id="GO:0006364">
    <property type="term" value="P:rRNA processing"/>
    <property type="evidence" value="ECO:0007669"/>
    <property type="project" value="UniProtKB-UniRule"/>
</dbReference>
<dbReference type="GO" id="GO:0000049">
    <property type="term" value="F:tRNA binding"/>
    <property type="evidence" value="ECO:0007669"/>
    <property type="project" value="UniProtKB-KW"/>
</dbReference>
<evidence type="ECO:0000256" key="16">
    <source>
        <dbReference type="SAM" id="MobiDB-lite"/>
    </source>
</evidence>
<keyword evidence="10 15" id="KW-0255">Endonuclease</keyword>
<keyword evidence="15" id="KW-0862">Zinc</keyword>
<dbReference type="CDD" id="cd04453">
    <property type="entry name" value="S1_RNase_E"/>
    <property type="match status" value="1"/>
</dbReference>
<evidence type="ECO:0000256" key="13">
    <source>
        <dbReference type="ARBA" id="ARBA00022884"/>
    </source>
</evidence>
<evidence type="ECO:0000256" key="1">
    <source>
        <dbReference type="ARBA" id="ARBA00005663"/>
    </source>
</evidence>
<keyword evidence="4 15" id="KW-0997">Cell inner membrane</keyword>
<dbReference type="PANTHER" id="PTHR30001">
    <property type="entry name" value="RIBONUCLEASE"/>
    <property type="match status" value="1"/>
</dbReference>
<evidence type="ECO:0000313" key="19">
    <source>
        <dbReference type="Proteomes" id="UP000179334"/>
    </source>
</evidence>
<feature type="compositionally biased region" description="Gly residues" evidence="16">
    <location>
        <begin position="601"/>
        <end position="614"/>
    </location>
</feature>
<keyword evidence="9 15" id="KW-0699">rRNA-binding</keyword>
<dbReference type="InterPro" id="IPR003029">
    <property type="entry name" value="S1_domain"/>
</dbReference>
<dbReference type="PANTHER" id="PTHR30001:SF1">
    <property type="entry name" value="RIBONUCLEASE E_G-LIKE PROTEIN, CHLOROPLASTIC"/>
    <property type="match status" value="1"/>
</dbReference>
<dbReference type="InterPro" id="IPR028878">
    <property type="entry name" value="RNase_E"/>
</dbReference>
<evidence type="ECO:0000256" key="11">
    <source>
        <dbReference type="ARBA" id="ARBA00022801"/>
    </source>
</evidence>
<dbReference type="Gene3D" id="3.40.1260.20">
    <property type="entry name" value="Ribonuclease E, catalytic domain"/>
    <property type="match status" value="1"/>
</dbReference>
<dbReference type="InterPro" id="IPR012340">
    <property type="entry name" value="NA-bd_OB-fold"/>
</dbReference>
<feature type="compositionally biased region" description="Basic and acidic residues" evidence="16">
    <location>
        <begin position="615"/>
        <end position="642"/>
    </location>
</feature>
<dbReference type="Gene3D" id="2.40.50.140">
    <property type="entry name" value="Nucleic acid-binding proteins"/>
    <property type="match status" value="1"/>
</dbReference>
<dbReference type="GO" id="GO:0019843">
    <property type="term" value="F:rRNA binding"/>
    <property type="evidence" value="ECO:0007669"/>
    <property type="project" value="UniProtKB-KW"/>
</dbReference>
<name>A0A1F6T7S4_9PROT</name>
<dbReference type="GO" id="GO:0009898">
    <property type="term" value="C:cytoplasmic side of plasma membrane"/>
    <property type="evidence" value="ECO:0007669"/>
    <property type="project" value="UniProtKB-UniRule"/>
</dbReference>
<dbReference type="NCBIfam" id="TIGR00757">
    <property type="entry name" value="RNaseEG"/>
    <property type="match status" value="1"/>
</dbReference>
<evidence type="ECO:0000256" key="14">
    <source>
        <dbReference type="ARBA" id="ARBA00023136"/>
    </source>
</evidence>
<keyword evidence="7 15" id="KW-0540">Nuclease</keyword>
<keyword evidence="15" id="KW-0820">tRNA-binding</keyword>
<feature type="compositionally biased region" description="Low complexity" evidence="16">
    <location>
        <begin position="768"/>
        <end position="782"/>
    </location>
</feature>
<evidence type="ECO:0000256" key="3">
    <source>
        <dbReference type="ARBA" id="ARBA00022490"/>
    </source>
</evidence>
<keyword evidence="5 15" id="KW-0698">rRNA processing</keyword>
<dbReference type="GO" id="GO:0000287">
    <property type="term" value="F:magnesium ion binding"/>
    <property type="evidence" value="ECO:0007669"/>
    <property type="project" value="UniProtKB-UniRule"/>
</dbReference>
<dbReference type="GO" id="GO:0005737">
    <property type="term" value="C:cytoplasm"/>
    <property type="evidence" value="ECO:0007669"/>
    <property type="project" value="UniProtKB-SubCell"/>
</dbReference>
<feature type="binding site" evidence="15">
    <location>
        <position position="304"/>
    </location>
    <ligand>
        <name>Mg(2+)</name>
        <dbReference type="ChEBI" id="CHEBI:18420"/>
        <note>catalytic</note>
    </ligand>
</feature>
<keyword evidence="13 15" id="KW-0694">RNA-binding</keyword>
<sequence>MKRILFNATHPEELRLAIVDGQKLLDLDIESSTYQQKKGNIYKGKVTRVEPSLEAAFVEFGTERQGFLPLKEISRLYFQGFDGRTSMSQVLIKDVIREGQEMIVQVDKEERGTKGAALTTFISLAGRYLVLMPNNPKGGGISRRIEGEERAELRDAMAHLVVPDDYSLIARTAGIGRSAEELQWDLDYLIKLWEAISKAAGERAAPFLIYQESNLVVRAIRDYLRADIGEILVDNPEIHERMIKFIQQVAPPFQDKLKLYQDETPLFSRYQIEHQIESAFGREVRLPSGGAIVFDKTEALVTIDVNSARATKGADIEETALNTNLEAAEELARQLRLRDLGGLIVIDFIDMSPDRNRRDVEFRLMDALKVDRARVQVGRISRFGLLEMSRQRLRPALGETSSLVCPRCSGSGQIRGVQSSALQILRMIQEEAMKENTAAVHVHLPVETATFLLNEKRMEISAIESRIGTPIMILPSSDIETPHYHIRRLRIDEYEEEAEIPSYEIEQVEEEEEEEIAPPGAPTPEKPVIAAFSHAVTPPPSTTSKKPAEGGGFFKRLFGGLFTKTEPAKTSEKPAAAPSAPRPPQPQRHHGRDHRRDYGRGSRGGHGQGHGGGPRPERGERPSGPRPERSERPSGPRPDRAAHPHAPRPEATGGAPTPQSGGTGPEGSQAQEGGRPRRRRRGGRGGRGGQENRMGGAPGQQRHDRPRSAEPQGPSGPVSANGNYEEPNGNRAVPAPVDVDFAPHESAPIAPAHTERAPESSAPVMAHAEQPAAAPTPRAPEASVIMVEPRPATPDSGETKPS</sequence>
<dbReference type="GO" id="GO:0008270">
    <property type="term" value="F:zinc ion binding"/>
    <property type="evidence" value="ECO:0007669"/>
    <property type="project" value="UniProtKB-UniRule"/>
</dbReference>
<dbReference type="GO" id="GO:0008033">
    <property type="term" value="P:tRNA processing"/>
    <property type="evidence" value="ECO:0007669"/>
    <property type="project" value="UniProtKB-UniRule"/>
</dbReference>
<dbReference type="InterPro" id="IPR019307">
    <property type="entry name" value="RNA-bd_AU-1/RNase_E/G"/>
</dbReference>
<protein>
    <recommendedName>
        <fullName evidence="15">Ribonuclease E</fullName>
        <shortName evidence="15">RNase E</shortName>
        <ecNumber evidence="15">3.1.26.12</ecNumber>
    </recommendedName>
</protein>
<dbReference type="Pfam" id="PF00575">
    <property type="entry name" value="S1"/>
    <property type="match status" value="1"/>
</dbReference>
<evidence type="ECO:0000259" key="17">
    <source>
        <dbReference type="PROSITE" id="PS50126"/>
    </source>
</evidence>
<evidence type="ECO:0000256" key="2">
    <source>
        <dbReference type="ARBA" id="ARBA00022475"/>
    </source>
</evidence>
<dbReference type="EC" id="3.1.26.12" evidence="15"/>
<reference evidence="18 19" key="1">
    <citation type="journal article" date="2016" name="Nat. Commun.">
        <title>Thousands of microbial genomes shed light on interconnected biogeochemical processes in an aquifer system.</title>
        <authorList>
            <person name="Anantharaman K."/>
            <person name="Brown C.T."/>
            <person name="Hug L.A."/>
            <person name="Sharon I."/>
            <person name="Castelle C.J."/>
            <person name="Probst A.J."/>
            <person name="Thomas B.C."/>
            <person name="Singh A."/>
            <person name="Wilkins M.J."/>
            <person name="Karaoz U."/>
            <person name="Brodie E.L."/>
            <person name="Williams K.H."/>
            <person name="Hubbard S.S."/>
            <person name="Banfield J.F."/>
        </authorList>
    </citation>
    <scope>NUCLEOTIDE SEQUENCE [LARGE SCALE GENOMIC DNA]</scope>
</reference>
<dbReference type="InterPro" id="IPR004659">
    <property type="entry name" value="RNase_E/G"/>
</dbReference>